<dbReference type="eggNOG" id="COG1473">
    <property type="taxonomic scope" value="Bacteria"/>
</dbReference>
<keyword evidence="2" id="KW-0479">Metal-binding</keyword>
<dbReference type="GO" id="GO:0019877">
    <property type="term" value="P:diaminopimelate biosynthetic process"/>
    <property type="evidence" value="ECO:0007669"/>
    <property type="project" value="UniProtKB-ARBA"/>
</dbReference>
<dbReference type="KEGG" id="pphr:APZ00_02125"/>
<dbReference type="AlphaFoldDB" id="A0A0U3PPH4"/>
<dbReference type="PIRSF" id="PIRSF005962">
    <property type="entry name" value="Pept_M20D_amidohydro"/>
    <property type="match status" value="1"/>
</dbReference>
<proteinExistence type="predicted"/>
<dbReference type="InterPro" id="IPR002933">
    <property type="entry name" value="Peptidase_M20"/>
</dbReference>
<feature type="binding site" evidence="2">
    <location>
        <position position="173"/>
    </location>
    <ligand>
        <name>Mn(2+)</name>
        <dbReference type="ChEBI" id="CHEBI:29035"/>
        <label>1</label>
    </ligand>
</feature>
<dbReference type="RefSeq" id="WP_058897939.1">
    <property type="nucleotide sequence ID" value="NZ_CP013068.1"/>
</dbReference>
<evidence type="ECO:0000256" key="1">
    <source>
        <dbReference type="ARBA" id="ARBA00022801"/>
    </source>
</evidence>
<keyword evidence="5" id="KW-1185">Reference proteome</keyword>
<evidence type="ECO:0000313" key="5">
    <source>
        <dbReference type="Proteomes" id="UP000064921"/>
    </source>
</evidence>
<protein>
    <submittedName>
        <fullName evidence="4">Amidohydrolase</fullName>
    </submittedName>
</protein>
<dbReference type="CDD" id="cd05666">
    <property type="entry name" value="M20_Acy1-like"/>
    <property type="match status" value="1"/>
</dbReference>
<dbReference type="InterPro" id="IPR011650">
    <property type="entry name" value="Peptidase_M20_dimer"/>
</dbReference>
<feature type="binding site" evidence="2">
    <location>
        <position position="114"/>
    </location>
    <ligand>
        <name>Mn(2+)</name>
        <dbReference type="ChEBI" id="CHEBI:29035"/>
        <label>2</label>
    </ligand>
</feature>
<sequence length="399" mass="42251">MTLTTLRTAAPAAERDLFAATVPGFAELRRELHQEPELSGSEVRTSARIAALLKAWGYQVETGIGGHGVVGTLVSGSGSRKLGLRADFDALPIHEQTGLPYASRTEGVMHACGHDGHTAILLAAASWLARTRGFDGTLRLIFQPAEETASGARAMLSDGLLERFPIDAIYGLHNWPGLPDGQFGFITGPAMAAVDQVSLTVKGRGGHGAAPHEAIDPVVISAYALTALQSIVSRNVNPLESAVVTAGSIHGGSASNIIPDEVDLKLTLRSFTPQTRDLLGERVQTLLRGVVEGLGGEAVLSYRRGIPAVTNHAQETETARRLALALFGTEAIEPDLAPRMASEDFAFLLEAVPGSYLFVGTGPGAPLHSPLYQFNDSIIEPAAWFWVQLSRHYLSGGNA</sequence>
<dbReference type="InterPro" id="IPR017439">
    <property type="entry name" value="Amidohydrolase"/>
</dbReference>
<feature type="binding site" evidence="2">
    <location>
        <position position="147"/>
    </location>
    <ligand>
        <name>Mn(2+)</name>
        <dbReference type="ChEBI" id="CHEBI:29035"/>
        <label>2</label>
    </ligand>
</feature>
<dbReference type="NCBIfam" id="TIGR01891">
    <property type="entry name" value="amidohydrolases"/>
    <property type="match status" value="1"/>
</dbReference>
<dbReference type="InterPro" id="IPR036264">
    <property type="entry name" value="Bact_exopeptidase_dim_dom"/>
</dbReference>
<dbReference type="PANTHER" id="PTHR11014:SF63">
    <property type="entry name" value="METALLOPEPTIDASE, PUTATIVE (AFU_ORTHOLOGUE AFUA_6G09600)-RELATED"/>
    <property type="match status" value="1"/>
</dbReference>
<dbReference type="PANTHER" id="PTHR11014">
    <property type="entry name" value="PEPTIDASE M20 FAMILY MEMBER"/>
    <property type="match status" value="1"/>
</dbReference>
<dbReference type="Proteomes" id="UP000064921">
    <property type="component" value="Chromosome"/>
</dbReference>
<feature type="binding site" evidence="2">
    <location>
        <position position="368"/>
    </location>
    <ligand>
        <name>Mn(2+)</name>
        <dbReference type="ChEBI" id="CHEBI:29035"/>
        <label>2</label>
    </ligand>
</feature>
<dbReference type="FunFam" id="3.30.70.360:FF:000001">
    <property type="entry name" value="N-acetyldiaminopimelate deacetylase"/>
    <property type="match status" value="1"/>
</dbReference>
<dbReference type="SUPFAM" id="SSF53187">
    <property type="entry name" value="Zn-dependent exopeptidases"/>
    <property type="match status" value="1"/>
</dbReference>
<dbReference type="SUPFAM" id="SSF55031">
    <property type="entry name" value="Bacterial exopeptidase dimerisation domain"/>
    <property type="match status" value="1"/>
</dbReference>
<dbReference type="Gene3D" id="3.30.70.360">
    <property type="match status" value="1"/>
</dbReference>
<organism evidence="4 5">
    <name type="scientific">Pannonibacter phragmitetus</name>
    <dbReference type="NCBI Taxonomy" id="121719"/>
    <lineage>
        <taxon>Bacteria</taxon>
        <taxon>Pseudomonadati</taxon>
        <taxon>Pseudomonadota</taxon>
        <taxon>Alphaproteobacteria</taxon>
        <taxon>Hyphomicrobiales</taxon>
        <taxon>Stappiaceae</taxon>
        <taxon>Pannonibacter</taxon>
    </lineage>
</organism>
<dbReference type="STRING" id="121719.APZ00_02125"/>
<dbReference type="EMBL" id="CP013068">
    <property type="protein sequence ID" value="ALV26020.1"/>
    <property type="molecule type" value="Genomic_DNA"/>
</dbReference>
<accession>A0A0U3PPH4</accession>
<gene>
    <name evidence="4" type="ORF">APZ00_02125</name>
</gene>
<reference evidence="4 5" key="1">
    <citation type="submission" date="2015-10" db="EMBL/GenBank/DDBJ databases">
        <title>The world's first case of liver abscess caused by Pannonibacter phragmitetus.</title>
        <authorList>
            <person name="Ming D."/>
            <person name="Wang M."/>
            <person name="Zhou Y."/>
            <person name="Jiang T."/>
            <person name="Hu S."/>
        </authorList>
    </citation>
    <scope>NUCLEOTIDE SEQUENCE [LARGE SCALE GENOMIC DNA]</scope>
    <source>
        <strain evidence="4 5">31801</strain>
    </source>
</reference>
<keyword evidence="1 4" id="KW-0378">Hydrolase</keyword>
<dbReference type="Gene3D" id="3.40.630.10">
    <property type="entry name" value="Zn peptidases"/>
    <property type="match status" value="1"/>
</dbReference>
<dbReference type="GO" id="GO:0050118">
    <property type="term" value="F:N-acetyldiaminopimelate deacetylase activity"/>
    <property type="evidence" value="ECO:0007669"/>
    <property type="project" value="UniProtKB-ARBA"/>
</dbReference>
<evidence type="ECO:0000313" key="4">
    <source>
        <dbReference type="EMBL" id="ALV26020.1"/>
    </source>
</evidence>
<feature type="binding site" evidence="2">
    <location>
        <position position="112"/>
    </location>
    <ligand>
        <name>Mn(2+)</name>
        <dbReference type="ChEBI" id="CHEBI:29035"/>
        <label>2</label>
    </ligand>
</feature>
<evidence type="ECO:0000259" key="3">
    <source>
        <dbReference type="Pfam" id="PF07687"/>
    </source>
</evidence>
<dbReference type="Pfam" id="PF01546">
    <property type="entry name" value="Peptidase_M20"/>
    <property type="match status" value="1"/>
</dbReference>
<name>A0A0U3PPH4_9HYPH</name>
<evidence type="ECO:0000256" key="2">
    <source>
        <dbReference type="PIRSR" id="PIRSR005962-1"/>
    </source>
</evidence>
<dbReference type="GO" id="GO:0046872">
    <property type="term" value="F:metal ion binding"/>
    <property type="evidence" value="ECO:0007669"/>
    <property type="project" value="UniProtKB-KW"/>
</dbReference>
<comment type="cofactor">
    <cofactor evidence="2">
        <name>Mn(2+)</name>
        <dbReference type="ChEBI" id="CHEBI:29035"/>
    </cofactor>
    <text evidence="2">The Mn(2+) ion enhances activity.</text>
</comment>
<feature type="domain" description="Peptidase M20 dimerisation" evidence="3">
    <location>
        <begin position="197"/>
        <end position="288"/>
    </location>
</feature>
<keyword evidence="2" id="KW-0464">Manganese</keyword>
<dbReference type="Pfam" id="PF07687">
    <property type="entry name" value="M20_dimer"/>
    <property type="match status" value="1"/>
</dbReference>